<dbReference type="InterPro" id="IPR007110">
    <property type="entry name" value="Ig-like_dom"/>
</dbReference>
<dbReference type="EMBL" id="CAJZBQ010000007">
    <property type="protein sequence ID" value="CAG9312582.1"/>
    <property type="molecule type" value="Genomic_DNA"/>
</dbReference>
<comment type="caution">
    <text evidence="2">The sequence shown here is derived from an EMBL/GenBank/DDBJ whole genome shotgun (WGS) entry which is preliminary data.</text>
</comment>
<dbReference type="AlphaFoldDB" id="A0AAU9IGH4"/>
<organism evidence="2 3">
    <name type="scientific">Blepharisma stoltei</name>
    <dbReference type="NCBI Taxonomy" id="1481888"/>
    <lineage>
        <taxon>Eukaryota</taxon>
        <taxon>Sar</taxon>
        <taxon>Alveolata</taxon>
        <taxon>Ciliophora</taxon>
        <taxon>Postciliodesmatophora</taxon>
        <taxon>Heterotrichea</taxon>
        <taxon>Heterotrichida</taxon>
        <taxon>Blepharismidae</taxon>
        <taxon>Blepharisma</taxon>
    </lineage>
</organism>
<accession>A0AAU9IGH4</accession>
<name>A0AAU9IGH4_9CILI</name>
<dbReference type="PROSITE" id="PS50835">
    <property type="entry name" value="IG_LIKE"/>
    <property type="match status" value="1"/>
</dbReference>
<feature type="domain" description="Ig-like" evidence="1">
    <location>
        <begin position="468"/>
        <end position="565"/>
    </location>
</feature>
<keyword evidence="3" id="KW-1185">Reference proteome</keyword>
<evidence type="ECO:0000259" key="1">
    <source>
        <dbReference type="PROSITE" id="PS50835"/>
    </source>
</evidence>
<proteinExistence type="predicted"/>
<dbReference type="Proteomes" id="UP001162131">
    <property type="component" value="Unassembled WGS sequence"/>
</dbReference>
<evidence type="ECO:0000313" key="3">
    <source>
        <dbReference type="Proteomes" id="UP001162131"/>
    </source>
</evidence>
<evidence type="ECO:0000313" key="2">
    <source>
        <dbReference type="EMBL" id="CAG9312582.1"/>
    </source>
</evidence>
<reference evidence="2" key="1">
    <citation type="submission" date="2021-09" db="EMBL/GenBank/DDBJ databases">
        <authorList>
            <consortium name="AG Swart"/>
            <person name="Singh M."/>
            <person name="Singh A."/>
            <person name="Seah K."/>
            <person name="Emmerich C."/>
        </authorList>
    </citation>
    <scope>NUCLEOTIDE SEQUENCE</scope>
    <source>
        <strain evidence="2">ATCC30299</strain>
    </source>
</reference>
<gene>
    <name evidence="2" type="ORF">BSTOLATCC_MIC6973</name>
</gene>
<sequence>MKSKSYKVSPISNANYPDSSTLKYSSTFHAYTIFQMNSQFNFRVAATSSAATGIYYIDWGTPTEKLQDGVTNSLYVAPLSTMIEVCSSLSTATVTVDTLPTLYQYWTSIPIKVYLANAPASQLTVTPTFSVAGFTVTPNSLTFDYGVNTLYFQVNVGSTYTASTTSPTVSFTLGGTDAAAFAAPNKQTVTVSTSYPSIVAATPGLSITKVSASEVKVAVTSTIAGVLYWGLGCQGSHVLNFAGLSSLVSDLVTPSKSIQSLQEQLSEQYLSTETDIDTTKDTDINAFFKRIHSEHCSDYWASSQVITTAGATIDLNWLMAGTSYTFSAYIATRLTNNTAAYPLNTYNFTTDAAAQYYSTSVTFSGSVPSTSSSGIAKVLAKNMGVNPSWLTYVSSSRRMLQSSSGSTTTTTFVYNVLSDSRYPAYTSSGMISNLNTNQAQATSDFSSALALTSTALGTSTAVTTGTAPSWSTAPAKTANTDTSATFTAASSQAGTIYVSCTDNDLTGRITYAWQVTNGLDATTEKVPSANVASVATTSETLTVSGLSAGTSYACYFTACNSYPVTPSCIEYTSTTPLQSITFKTSGSSSSDSSAVMMGASALLAFILTLLN</sequence>
<protein>
    <recommendedName>
        <fullName evidence="1">Ig-like domain-containing protein</fullName>
    </recommendedName>
</protein>